<keyword evidence="2" id="KW-1185">Reference proteome</keyword>
<evidence type="ECO:0000313" key="1">
    <source>
        <dbReference type="EMBL" id="PKI45295.1"/>
    </source>
</evidence>
<sequence>RVYFSASHVCRAYSLVPLATLPGLLTRASLLFCFAISRSLLAPASCNLAGSAHPCEFTFLLRMFAEPARSCLLQPCPVCSPVRVKFSASQVRRACSLVPHATLPGLLTRASLLSYFASSPSLLAPASCNLAGSAHQCEFTFLVRKFAEPARSCILQPCRVCSPVRVYFPTSLVRRACSHLHLATLPGLLTRASLLFCFAISRNLLAPASCNFAWSAHPCEFTFLLRNFAEPARSCLLQPCRVCSPVRVYFSVSQFRRAVSLLPHATFPGLLTRASLLFCFACSSSLLARASCNLARSAHPCEFTFLLRNFAEPARSCLLQPSQVLSPVRVYFSASHVRRACSLVPLATLPGLLTRASLLLCFASSPCLHARVSCNLARFAQTCEFTFLLRKLTDNAHFCPLQTCRFCSLVRVYFSASQIDRQCSLLPLANLPILLTRASLLFCFASSLSLLARTPCNLAGSAHQCVFTFLVRKFAEPARSCILQPCRVCSPVRVYFSASHVRRACSLVPLATLPGLLTRASLLFCFACSPSLLARASCNLARSAHPCEFTFLLRMFAEPARSCLLQPCPVCSPVRVYFSASHVRRACSLVPLATLPGLLTRASLLFCFACSPSLLARASCNLARSAHPCEFTFLLRMFAEPARSCLLQPCPVCSPVRVYFSASHVRRACSLVPLATLPGLLTRASLLFCFACSPSLLARASCNLARSAHPCEFTFLLRMFAEPARSCLLQPCPVCSPVRVYFSASHVRRACSLVPLATLPGLLTRASLLFCFACSPSLLARASCNLARSAHPCEFTFLLRMFAEPARSCLLQPCPVCSPVRVYFSASHVRRACSLVPLATLPGLLTRASLLFCFACSPSLLARASCNLARSAHPCEFTFLLRMFAEPARSCLLQPCPVCSPVRVYFSASHVRRACSLVPLATLPGLLTRASLLFCFACSPSLLARASCNLARSAHPCEFTFLLRMFAEPARSCLLQPCPVCSPVRVYFSASHVRRACSLVPLATLPGLLTRASLLFCFACSPSLLARASCNLARSAHPCEFTFLLRMFAEPARSCLLQPCPVCSPVRVYFSASHVRRACSLVPLATLPGLLTRASLLFCFACSPSLLARASCNLARSAHPCEFTFLLRMFAEPARSCLLQPCPVCSPVRVYFSASHVRRACSLVPLATLPGLLTRASLLFCFACSPSLLARASCNLARSAHPCEFTFLLRMFAEPARSCLLQPCPVCSPVRVYFSASHVRRACSLVPLATLPGLLTRASLLFCFACSPSLLARASCNLARSAHPCEFTFLLRMFAEPARSCLLQPCPVCSPVRVYFSASHVRRACSLVPLATLPGLLTRASLLFCFACSPSLLARASCNLARSAHPCEFTFLLRMFAEPARSCLLQPCRVYSPFAEPARTCILQPCRVCLPVRVYFSASHVRRACSLVPLATLPGLLPRASLLSCFASSPSLLAPASCNLAGSAYPCEFTFLLRMFVEPARSCLLQPCRVYSPVRVYFPASLVRRACSHLHLATLPACSLVPLATLPGLLPRASLLSCFASSPSLLAPASCNLAGSAYPCEFTFLLRMFVEPARSCLLQPCRVYSPVRVYFPASLVRRACSHLHLATLPACSLVPLATLPGLLPRASLLSCFASSPSLLAPASCNLAGSAYPCEFTFLLRMFVEPARSCLLQPCRVYSPVRVYFPASLVRRACSHLHLATLPACSLVPLATLPGLLPRASLLSCFASSPSLLAPASCNLAGSAYPCEFTFLLRMFVEPARSCLLQPCRVYSPVRVYFPASLVRRACSHLHLATLPACSLVPLATLPGLLPRASLLSCFASSPSLLAPASCNLAGSAYPCEFTFLLRMFVEPARSCLLQPCRVYSPFAEPARTCILQPCRVCLPVRVYFSASHVRRACSLVPLATLPGLLPRASLLSCFASSPSLLAPASCNLAGSAYPCEFTFLLRMFVEPARSCLLQPCRVCSPCEFTFLLRNFAEPARSRLLQPSRVCSPVRVYFSASQVRRACSLVPLATLPGLLTRASLLFCFASSSSLLARTPCNLARSAHPCEFTFLLR</sequence>
<proteinExistence type="predicted"/>
<evidence type="ECO:0000313" key="2">
    <source>
        <dbReference type="Proteomes" id="UP000233551"/>
    </source>
</evidence>
<gene>
    <name evidence="1" type="ORF">CRG98_034314</name>
</gene>
<dbReference type="Proteomes" id="UP000233551">
    <property type="component" value="Unassembled WGS sequence"/>
</dbReference>
<protein>
    <submittedName>
        <fullName evidence="1">Uncharacterized protein</fullName>
    </submittedName>
</protein>
<name>A0A2I0IMR8_PUNGR</name>
<comment type="caution">
    <text evidence="1">The sequence shown here is derived from an EMBL/GenBank/DDBJ whole genome shotgun (WGS) entry which is preliminary data.</text>
</comment>
<dbReference type="EMBL" id="PGOL01002738">
    <property type="protein sequence ID" value="PKI45295.1"/>
    <property type="molecule type" value="Genomic_DNA"/>
</dbReference>
<accession>A0A2I0IMR8</accession>
<reference evidence="1 2" key="1">
    <citation type="submission" date="2017-11" db="EMBL/GenBank/DDBJ databases">
        <title>De-novo sequencing of pomegranate (Punica granatum L.) genome.</title>
        <authorList>
            <person name="Akparov Z."/>
            <person name="Amiraslanov A."/>
            <person name="Hajiyeva S."/>
            <person name="Abbasov M."/>
            <person name="Kaur K."/>
            <person name="Hamwieh A."/>
            <person name="Solovyev V."/>
            <person name="Salamov A."/>
            <person name="Braich B."/>
            <person name="Kosarev P."/>
            <person name="Mahmoud A."/>
            <person name="Hajiyev E."/>
            <person name="Babayeva S."/>
            <person name="Izzatullayeva V."/>
            <person name="Mammadov A."/>
            <person name="Mammadov A."/>
            <person name="Sharifova S."/>
            <person name="Ojaghi J."/>
            <person name="Eynullazada K."/>
            <person name="Bayramov B."/>
            <person name="Abdulazimova A."/>
            <person name="Shahmuradov I."/>
        </authorList>
    </citation>
    <scope>NUCLEOTIDE SEQUENCE [LARGE SCALE GENOMIC DNA]</scope>
    <source>
        <strain evidence="2">cv. AG2017</strain>
        <tissue evidence="1">Leaf</tissue>
    </source>
</reference>
<organism evidence="1 2">
    <name type="scientific">Punica granatum</name>
    <name type="common">Pomegranate</name>
    <dbReference type="NCBI Taxonomy" id="22663"/>
    <lineage>
        <taxon>Eukaryota</taxon>
        <taxon>Viridiplantae</taxon>
        <taxon>Streptophyta</taxon>
        <taxon>Embryophyta</taxon>
        <taxon>Tracheophyta</taxon>
        <taxon>Spermatophyta</taxon>
        <taxon>Magnoliopsida</taxon>
        <taxon>eudicotyledons</taxon>
        <taxon>Gunneridae</taxon>
        <taxon>Pentapetalae</taxon>
        <taxon>rosids</taxon>
        <taxon>malvids</taxon>
        <taxon>Myrtales</taxon>
        <taxon>Lythraceae</taxon>
        <taxon>Punica</taxon>
    </lineage>
</organism>
<feature type="non-terminal residue" evidence="1">
    <location>
        <position position="1"/>
    </location>
</feature>
<dbReference type="STRING" id="22663.A0A2I0IMR8"/>